<comment type="caution">
    <text evidence="3">The sequence shown here is derived from an EMBL/GenBank/DDBJ whole genome shotgun (WGS) entry which is preliminary data.</text>
</comment>
<dbReference type="AlphaFoldDB" id="A0A0T6B4G9"/>
<keyword evidence="1" id="KW-0175">Coiled coil</keyword>
<name>A0A0T6B4G9_9SCAR</name>
<feature type="compositionally biased region" description="Polar residues" evidence="2">
    <location>
        <begin position="23"/>
        <end position="39"/>
    </location>
</feature>
<evidence type="ECO:0000313" key="3">
    <source>
        <dbReference type="EMBL" id="KRT82264.1"/>
    </source>
</evidence>
<feature type="non-terminal residue" evidence="3">
    <location>
        <position position="1"/>
    </location>
</feature>
<evidence type="ECO:0000256" key="1">
    <source>
        <dbReference type="SAM" id="Coils"/>
    </source>
</evidence>
<reference evidence="3 4" key="1">
    <citation type="submission" date="2015-09" db="EMBL/GenBank/DDBJ databases">
        <title>Draft genome of the scarab beetle Oryctes borbonicus.</title>
        <authorList>
            <person name="Meyer J.M."/>
            <person name="Markov G.V."/>
            <person name="Baskaran P."/>
            <person name="Herrmann M."/>
            <person name="Sommer R.J."/>
            <person name="Roedelsperger C."/>
        </authorList>
    </citation>
    <scope>NUCLEOTIDE SEQUENCE [LARGE SCALE GENOMIC DNA]</scope>
    <source>
        <strain evidence="3">OB123</strain>
        <tissue evidence="3">Whole animal</tissue>
    </source>
</reference>
<feature type="compositionally biased region" description="Low complexity" evidence="2">
    <location>
        <begin position="55"/>
        <end position="66"/>
    </location>
</feature>
<sequence length="155" mass="16520">LISEGASDKLSLQDENSVKDVNGTDNHPHNSTGNPANHSRGNRTYHLDLLTLPISNSGGNTTNSSNVNTPNRKSPMNVGEAYLSPHIDGLGGSGSSSLPISGSAISAHHEIQLLREQLEQQSQQTQAALAQLQLTREQLAAEQSARLEAQARTHL</sequence>
<dbReference type="EMBL" id="LJIG01009846">
    <property type="protein sequence ID" value="KRT82264.1"/>
    <property type="molecule type" value="Genomic_DNA"/>
</dbReference>
<organism evidence="3 4">
    <name type="scientific">Oryctes borbonicus</name>
    <dbReference type="NCBI Taxonomy" id="1629725"/>
    <lineage>
        <taxon>Eukaryota</taxon>
        <taxon>Metazoa</taxon>
        <taxon>Ecdysozoa</taxon>
        <taxon>Arthropoda</taxon>
        <taxon>Hexapoda</taxon>
        <taxon>Insecta</taxon>
        <taxon>Pterygota</taxon>
        <taxon>Neoptera</taxon>
        <taxon>Endopterygota</taxon>
        <taxon>Coleoptera</taxon>
        <taxon>Polyphaga</taxon>
        <taxon>Scarabaeiformia</taxon>
        <taxon>Scarabaeidae</taxon>
        <taxon>Dynastinae</taxon>
        <taxon>Oryctes</taxon>
    </lineage>
</organism>
<accession>A0A0T6B4G9</accession>
<feature type="region of interest" description="Disordered" evidence="2">
    <location>
        <begin position="1"/>
        <end position="80"/>
    </location>
</feature>
<keyword evidence="4" id="KW-1185">Reference proteome</keyword>
<proteinExistence type="predicted"/>
<evidence type="ECO:0000256" key="2">
    <source>
        <dbReference type="SAM" id="MobiDB-lite"/>
    </source>
</evidence>
<evidence type="ECO:0000313" key="4">
    <source>
        <dbReference type="Proteomes" id="UP000051574"/>
    </source>
</evidence>
<feature type="coiled-coil region" evidence="1">
    <location>
        <begin position="104"/>
        <end position="142"/>
    </location>
</feature>
<dbReference type="Proteomes" id="UP000051574">
    <property type="component" value="Unassembled WGS sequence"/>
</dbReference>
<gene>
    <name evidence="3" type="ORF">AMK59_4437</name>
</gene>
<feature type="non-terminal residue" evidence="3">
    <location>
        <position position="155"/>
    </location>
</feature>
<protein>
    <submittedName>
        <fullName evidence="3">Uncharacterized protein</fullName>
    </submittedName>
</protein>